<dbReference type="KEGG" id="ptrr:6349841"/>
<sequence length="173" mass="19393">MALMSGLLQPKGSIKAILAQYPMTNYLRYERGPEFFGMPSPPESVFTEHVKKMVPDAVVSSVVPPERMGLGYAMAAYGHYLKCFGEDEKMWPIGLVGEKTWVPPTWILHGGADTVVDVGDTKKFVEKCERLEGVEVRLTVRESMEHGFDGDAKEDEEPWLKEGVAWVEGKWLS</sequence>
<reference evidence="1 2" key="1">
    <citation type="journal article" date="2018" name="BMC Genomics">
        <title>Comparative genomics of the wheat fungal pathogen Pyrenophora tritici-repentis reveals chromosomal variations and genome plasticity.</title>
        <authorList>
            <person name="Moolhuijzen P."/>
            <person name="See P.T."/>
            <person name="Hane J.K."/>
            <person name="Shi G."/>
            <person name="Liu Z."/>
            <person name="Oliver R.P."/>
            <person name="Moffat C.S."/>
        </authorList>
    </citation>
    <scope>NUCLEOTIDE SEQUENCE [LARGE SCALE GENOMIC DNA]</scope>
    <source>
        <strain evidence="1">M4</strain>
    </source>
</reference>
<dbReference type="GeneID" id="6349841"/>
<comment type="caution">
    <text evidence="1">The sequence shown here is derived from an EMBL/GenBank/DDBJ whole genome shotgun (WGS) entry which is preliminary data.</text>
</comment>
<dbReference type="RefSeq" id="XP_001941855.2">
    <property type="nucleotide sequence ID" value="XM_001941820.2"/>
</dbReference>
<dbReference type="EMBL" id="NQIK02000001">
    <property type="protein sequence ID" value="KAF7575996.1"/>
    <property type="molecule type" value="Genomic_DNA"/>
</dbReference>
<dbReference type="SUPFAM" id="SSF53474">
    <property type="entry name" value="alpha/beta-Hydrolases"/>
    <property type="match status" value="1"/>
</dbReference>
<name>A0A5M9LG33_9PLEO</name>
<gene>
    <name evidence="1" type="ORF">PtrM4_002360</name>
</gene>
<dbReference type="Gene3D" id="3.40.50.1820">
    <property type="entry name" value="alpha/beta hydrolase"/>
    <property type="match status" value="1"/>
</dbReference>
<proteinExistence type="predicted"/>
<dbReference type="Proteomes" id="UP000245464">
    <property type="component" value="Chromosome 1"/>
</dbReference>
<dbReference type="AlphaFoldDB" id="A0A5M9LG33"/>
<evidence type="ECO:0000313" key="1">
    <source>
        <dbReference type="EMBL" id="KAF7575996.1"/>
    </source>
</evidence>
<protein>
    <submittedName>
        <fullName evidence="1">Uncharacterized protein</fullName>
    </submittedName>
</protein>
<dbReference type="InterPro" id="IPR029058">
    <property type="entry name" value="AB_hydrolase_fold"/>
</dbReference>
<accession>A0A5M9LG33</accession>
<evidence type="ECO:0000313" key="2">
    <source>
        <dbReference type="Proteomes" id="UP000245464"/>
    </source>
</evidence>
<organism evidence="1 2">
    <name type="scientific">Pyrenophora tritici-repentis</name>
    <dbReference type="NCBI Taxonomy" id="45151"/>
    <lineage>
        <taxon>Eukaryota</taxon>
        <taxon>Fungi</taxon>
        <taxon>Dikarya</taxon>
        <taxon>Ascomycota</taxon>
        <taxon>Pezizomycotina</taxon>
        <taxon>Dothideomycetes</taxon>
        <taxon>Pleosporomycetidae</taxon>
        <taxon>Pleosporales</taxon>
        <taxon>Pleosporineae</taxon>
        <taxon>Pleosporaceae</taxon>
        <taxon>Pyrenophora</taxon>
    </lineage>
</organism>